<evidence type="ECO:0000313" key="2">
    <source>
        <dbReference type="Proteomes" id="UP000054636"/>
    </source>
</evidence>
<dbReference type="InterPro" id="IPR035892">
    <property type="entry name" value="C2_domain_sf"/>
</dbReference>
<accession>A0A0W8DPD9</accession>
<dbReference type="Proteomes" id="UP000054636">
    <property type="component" value="Unassembled WGS sequence"/>
</dbReference>
<proteinExistence type="predicted"/>
<dbReference type="AlphaFoldDB" id="A0A0W8DPD9"/>
<name>A0A0W8DPD9_PHYNI</name>
<dbReference type="SUPFAM" id="SSF49562">
    <property type="entry name" value="C2 domain (Calcium/lipid-binding domain, CaLB)"/>
    <property type="match status" value="1"/>
</dbReference>
<protein>
    <submittedName>
        <fullName evidence="1">E3 ubiquitin-protein ligase UPL1</fullName>
    </submittedName>
</protein>
<sequence length="521" mass="59845">MTEHRLPWSSDTQVDKHESQLRDDVVVVEANVATCTNRVQLSVLKLHEVLTKHFIPKLDELYTLDADDDRVDITKGESLLSFFDTEVEKLEPEDEKVRLKLYQRLRLTKLIQVLDLIMKASVRVKVMNEDRNNVDGYIGTACIPLMDLLDQQPHDDVYELLYLPTTNLRGSRIAVEARGANDRGKLRLRLHLKISESSFFEQAIEVYKVWKAKYIAQHEAARRRIHDAVVPAQRRRWTTVKGYLDELTAQTSGKLHWERTPVLLSLVWDIFTIQESTSAQSKKKSDADEAEHSHSIAKMADNYRGAVMKVHQRWVNLQPKLDELLIIQATTQIHAHRTPDILEDIEKEIEGLDVGLSTAWKQVKQKWQTLLEALEELVRMNEGKLNLARAPQLLSTVEQRCSKGLNTRHSDAVSQIQSRWMAITQPNGPLSELRLMEKKGLHWRRTHELLLLLDEQCEGFADVDARALNTVQTDGNKFKNGSMRLCKCSYSTRLIVSTRHLSWKKCSCGSLPVAKNKKKTS</sequence>
<evidence type="ECO:0000313" key="1">
    <source>
        <dbReference type="EMBL" id="KUF97954.1"/>
    </source>
</evidence>
<comment type="caution">
    <text evidence="1">The sequence shown here is derived from an EMBL/GenBank/DDBJ whole genome shotgun (WGS) entry which is preliminary data.</text>
</comment>
<reference evidence="1 2" key="1">
    <citation type="submission" date="2015-11" db="EMBL/GenBank/DDBJ databases">
        <title>Genomes and virulence difference between two physiological races of Phytophthora nicotianae.</title>
        <authorList>
            <person name="Liu H."/>
            <person name="Ma X."/>
            <person name="Yu H."/>
            <person name="Fang D."/>
            <person name="Li Y."/>
            <person name="Wang X."/>
            <person name="Wang W."/>
            <person name="Dong Y."/>
            <person name="Xiao B."/>
        </authorList>
    </citation>
    <scope>NUCLEOTIDE SEQUENCE [LARGE SCALE GENOMIC DNA]</scope>
    <source>
        <strain evidence="2">race 1</strain>
    </source>
</reference>
<organism evidence="1 2">
    <name type="scientific">Phytophthora nicotianae</name>
    <name type="common">Potato buckeye rot agent</name>
    <name type="synonym">Phytophthora parasitica</name>
    <dbReference type="NCBI Taxonomy" id="4792"/>
    <lineage>
        <taxon>Eukaryota</taxon>
        <taxon>Sar</taxon>
        <taxon>Stramenopiles</taxon>
        <taxon>Oomycota</taxon>
        <taxon>Peronosporomycetes</taxon>
        <taxon>Peronosporales</taxon>
        <taxon>Peronosporaceae</taxon>
        <taxon>Phytophthora</taxon>
    </lineage>
</organism>
<dbReference type="EMBL" id="LNFP01000088">
    <property type="protein sequence ID" value="KUF97954.1"/>
    <property type="molecule type" value="Genomic_DNA"/>
</dbReference>
<gene>
    <name evidence="1" type="ORF">AM588_10010421</name>
</gene>